<dbReference type="Pfam" id="PF04389">
    <property type="entry name" value="Peptidase_M28"/>
    <property type="match status" value="1"/>
</dbReference>
<dbReference type="EMBL" id="JARVCO010000012">
    <property type="protein sequence ID" value="MDZ8120478.1"/>
    <property type="molecule type" value="Genomic_DNA"/>
</dbReference>
<evidence type="ECO:0000256" key="2">
    <source>
        <dbReference type="ARBA" id="ARBA00023315"/>
    </source>
</evidence>
<dbReference type="PANTHER" id="PTHR12283:SF6">
    <property type="entry name" value="GLUTAMINYL-PEPTIDE CYCLOTRANSFERASE-RELATED"/>
    <property type="match status" value="1"/>
</dbReference>
<dbReference type="InterPro" id="IPR040234">
    <property type="entry name" value="QC/QCL"/>
</dbReference>
<name>A0ABU5N205_9BACT</name>
<evidence type="ECO:0000313" key="4">
    <source>
        <dbReference type="EMBL" id="MDZ8120478.1"/>
    </source>
</evidence>
<dbReference type="SUPFAM" id="SSF53187">
    <property type="entry name" value="Zn-dependent exopeptidases"/>
    <property type="match status" value="1"/>
</dbReference>
<comment type="caution">
    <text evidence="4">The sequence shown here is derived from an EMBL/GenBank/DDBJ whole genome shotgun (WGS) entry which is preliminary data.</text>
</comment>
<dbReference type="Gene3D" id="3.40.630.10">
    <property type="entry name" value="Zn peptidases"/>
    <property type="match status" value="1"/>
</dbReference>
<proteinExistence type="predicted"/>
<dbReference type="InterPro" id="IPR007484">
    <property type="entry name" value="Peptidase_M28"/>
</dbReference>
<protein>
    <submittedName>
        <fullName evidence="4">M28 family metallopeptidase</fullName>
    </submittedName>
</protein>
<dbReference type="Proteomes" id="UP001290861">
    <property type="component" value="Unassembled WGS sequence"/>
</dbReference>
<evidence type="ECO:0000259" key="3">
    <source>
        <dbReference type="Pfam" id="PF04389"/>
    </source>
</evidence>
<evidence type="ECO:0000256" key="1">
    <source>
        <dbReference type="ARBA" id="ARBA00022679"/>
    </source>
</evidence>
<feature type="domain" description="Peptidase M28" evidence="3">
    <location>
        <begin position="109"/>
        <end position="313"/>
    </location>
</feature>
<gene>
    <name evidence="4" type="ORF">P9H32_17765</name>
</gene>
<dbReference type="PANTHER" id="PTHR12283">
    <property type="entry name" value="GLUTAMINYL-PEPTIDE CYCLOTRANSFERASE"/>
    <property type="match status" value="1"/>
</dbReference>
<keyword evidence="1" id="KW-0808">Transferase</keyword>
<dbReference type="RefSeq" id="WP_322610252.1">
    <property type="nucleotide sequence ID" value="NZ_JARVCO010000012.1"/>
</dbReference>
<keyword evidence="2" id="KW-0012">Acyltransferase</keyword>
<evidence type="ECO:0000313" key="5">
    <source>
        <dbReference type="Proteomes" id="UP001290861"/>
    </source>
</evidence>
<organism evidence="4 5">
    <name type="scientific">Pontiella agarivorans</name>
    <dbReference type="NCBI Taxonomy" id="3038953"/>
    <lineage>
        <taxon>Bacteria</taxon>
        <taxon>Pseudomonadati</taxon>
        <taxon>Kiritimatiellota</taxon>
        <taxon>Kiritimatiellia</taxon>
        <taxon>Kiritimatiellales</taxon>
        <taxon>Pontiellaceae</taxon>
        <taxon>Pontiella</taxon>
    </lineage>
</organism>
<accession>A0ABU5N205</accession>
<sequence>MHAVPNPKATTNTAVSFAVPARALCTAAVIFLSGCDTEKTSAADLPAFDGQKAYAEVEALVQFSPRDAGTSGGWKAAKHIFQRLENFGIDAEMDEFTDITPEGEKTMINVIGMIPGKQKEWIILGSHFDTMPGIDNFQGANDSGSSTGVLLELARMIQTSKVQPDIGLIFAFFDGEEGISDYIPGDGLHGSRHMARQLVQRGDHLKIRAMILLDMVGDHDLKFTLPYNSSRDLVQETFKAAHTLGCRDRFTLSRSIITDDHVPFLDIGIPAIDLIDFKFGSEPGLNDLWHTEADNLQNISAESLEITGNITLQLFKQIAFEQNRE</sequence>
<keyword evidence="5" id="KW-1185">Reference proteome</keyword>
<reference evidence="4 5" key="1">
    <citation type="journal article" date="2024" name="Appl. Environ. Microbiol.">
        <title>Pontiella agarivorans sp. nov., a novel marine anaerobic bacterium capable of degrading macroalgal polysaccharides and fixing nitrogen.</title>
        <authorList>
            <person name="Liu N."/>
            <person name="Kivenson V."/>
            <person name="Peng X."/>
            <person name="Cui Z."/>
            <person name="Lankiewicz T.S."/>
            <person name="Gosselin K.M."/>
            <person name="English C.J."/>
            <person name="Blair E.M."/>
            <person name="O'Malley M.A."/>
            <person name="Valentine D.L."/>
        </authorList>
    </citation>
    <scope>NUCLEOTIDE SEQUENCE [LARGE SCALE GENOMIC DNA]</scope>
    <source>
        <strain evidence="4 5">NLcol2</strain>
    </source>
</reference>